<dbReference type="AlphaFoldDB" id="A0A9W7D2Q6"/>
<proteinExistence type="predicted"/>
<dbReference type="Proteomes" id="UP001165121">
    <property type="component" value="Unassembled WGS sequence"/>
</dbReference>
<dbReference type="EMBL" id="BSXT01003459">
    <property type="protein sequence ID" value="GMF54190.1"/>
    <property type="molecule type" value="Genomic_DNA"/>
</dbReference>
<comment type="caution">
    <text evidence="1">The sequence shown here is derived from an EMBL/GenBank/DDBJ whole genome shotgun (WGS) entry which is preliminary data.</text>
</comment>
<accession>A0A9W7D2Q6</accession>
<protein>
    <submittedName>
        <fullName evidence="1">Unnamed protein product</fullName>
    </submittedName>
</protein>
<dbReference type="OrthoDB" id="129017at2759"/>
<evidence type="ECO:0000313" key="2">
    <source>
        <dbReference type="Proteomes" id="UP001165121"/>
    </source>
</evidence>
<evidence type="ECO:0000313" key="1">
    <source>
        <dbReference type="EMBL" id="GMF54190.1"/>
    </source>
</evidence>
<organism evidence="1 2">
    <name type="scientific">Phytophthora fragariaefolia</name>
    <dbReference type="NCBI Taxonomy" id="1490495"/>
    <lineage>
        <taxon>Eukaryota</taxon>
        <taxon>Sar</taxon>
        <taxon>Stramenopiles</taxon>
        <taxon>Oomycota</taxon>
        <taxon>Peronosporomycetes</taxon>
        <taxon>Peronosporales</taxon>
        <taxon>Peronosporaceae</taxon>
        <taxon>Phytophthora</taxon>
    </lineage>
</organism>
<sequence length="170" mass="18889">MVQMKNEDKPVANLAGEIPDEFLDAGRCTVQECLEYTAAKLGAIATSNPVACAQYFNHVMDIVIEVLSNWDRVKKCSKTDKGIFGITKAYVSSTESQGSTGNHHGHMVIWTFGMAKTVDEYYTACKSNDVKQRLMDYIESIANSTFPVDNNRCPSCERETLDEVALTTRC</sequence>
<gene>
    <name evidence="1" type="ORF">Pfra01_002255000</name>
</gene>
<name>A0A9W7D2Q6_9STRA</name>
<reference evidence="1" key="1">
    <citation type="submission" date="2023-04" db="EMBL/GenBank/DDBJ databases">
        <title>Phytophthora fragariaefolia NBRC 109709.</title>
        <authorList>
            <person name="Ichikawa N."/>
            <person name="Sato H."/>
            <person name="Tonouchi N."/>
        </authorList>
    </citation>
    <scope>NUCLEOTIDE SEQUENCE</scope>
    <source>
        <strain evidence="1">NBRC 109709</strain>
    </source>
</reference>
<keyword evidence="2" id="KW-1185">Reference proteome</keyword>